<name>A0A1W2G7V4_REIFA</name>
<evidence type="ECO:0000256" key="3">
    <source>
        <dbReference type="PROSITE-ProRule" id="PRU00339"/>
    </source>
</evidence>
<proteinExistence type="predicted"/>
<dbReference type="Gene3D" id="1.25.40.10">
    <property type="entry name" value="Tetratricopeptide repeat domain"/>
    <property type="match status" value="1"/>
</dbReference>
<dbReference type="STRING" id="692418.SAMN04488029_1120"/>
<dbReference type="RefSeq" id="WP_084371413.1">
    <property type="nucleotide sequence ID" value="NZ_FWYF01000001.1"/>
</dbReference>
<feature type="transmembrane region" description="Helical" evidence="4">
    <location>
        <begin position="12"/>
        <end position="38"/>
    </location>
</feature>
<dbReference type="InterPro" id="IPR036514">
    <property type="entry name" value="SGNH_hydro_sf"/>
</dbReference>
<evidence type="ECO:0000256" key="4">
    <source>
        <dbReference type="SAM" id="Phobius"/>
    </source>
</evidence>
<protein>
    <submittedName>
        <fullName evidence="6">TPR repeat-containing protein</fullName>
    </submittedName>
</protein>
<dbReference type="InterPro" id="IPR019734">
    <property type="entry name" value="TPR_rpt"/>
</dbReference>
<keyword evidence="1" id="KW-0677">Repeat</keyword>
<dbReference type="PROSITE" id="PS50293">
    <property type="entry name" value="TPR_REGION"/>
    <property type="match status" value="1"/>
</dbReference>
<organism evidence="6 7">
    <name type="scientific">Reichenbachiella faecimaris</name>
    <dbReference type="NCBI Taxonomy" id="692418"/>
    <lineage>
        <taxon>Bacteria</taxon>
        <taxon>Pseudomonadati</taxon>
        <taxon>Bacteroidota</taxon>
        <taxon>Cytophagia</taxon>
        <taxon>Cytophagales</taxon>
        <taxon>Reichenbachiellaceae</taxon>
        <taxon>Reichenbachiella</taxon>
    </lineage>
</organism>
<dbReference type="PROSITE" id="PS50005">
    <property type="entry name" value="TPR"/>
    <property type="match status" value="1"/>
</dbReference>
<dbReference type="EMBL" id="FWYF01000001">
    <property type="protein sequence ID" value="SMD32769.1"/>
    <property type="molecule type" value="Genomic_DNA"/>
</dbReference>
<evidence type="ECO:0000256" key="1">
    <source>
        <dbReference type="ARBA" id="ARBA00022737"/>
    </source>
</evidence>
<evidence type="ECO:0000313" key="7">
    <source>
        <dbReference type="Proteomes" id="UP000192472"/>
    </source>
</evidence>
<dbReference type="Proteomes" id="UP000192472">
    <property type="component" value="Unassembled WGS sequence"/>
</dbReference>
<keyword evidence="4" id="KW-0812">Transmembrane</keyword>
<dbReference type="Gene3D" id="3.40.50.1110">
    <property type="entry name" value="SGNH hydrolase"/>
    <property type="match status" value="1"/>
</dbReference>
<dbReference type="PANTHER" id="PTHR44858:SF1">
    <property type="entry name" value="UDP-N-ACETYLGLUCOSAMINE--PEPTIDE N-ACETYLGLUCOSAMINYLTRANSFERASE SPINDLY-RELATED"/>
    <property type="match status" value="1"/>
</dbReference>
<sequence length="680" mass="76656">MKMTNENQRKPTLFVYYVIMALLPVLFFVFVELGLVAFNYGNDYSLFIKPDGGTPGMLYLNPQRSYKYFGDLKGTVFFKGIGFKEKKEPDSFRIFVLGGSSAQGFPYAQNAAFPSHLKRRLDLLHPNQSVEVINLGASAINTHTLLDMLPEVLAQQPDLLLIYAGHNEYYGALGPASSRSFGICPAFVSTLLWLKEFKTFQLMEGLVASISYGQPKHSANLMEDMIGESFVYQGSSVYEAGLSQFQYNMKKILSLIQTANVPVILGTLSSNLKDHKPFNSDEKDETGRSAVQHFELAHRLLGMGDFAQARQHFIKAKELDGLRFRAPEKINETIRQLTKEFDVPLVEVDDWFNNISEEQIVGNNLMCDHLHPNLRGYFELSKAYYTMIEKHGLLPSVGIDMAIGLSDSLLLATMPFTKLDSVQADLTLVNLLGNYPYVPKGMPNPLLHTIRQDDFVDQMGAVKNVDSARVIIAGRYLLDHDLIAFRREMDVFSSYFPSKEKPYLSMISYLEEKGMVAQSIPLLIDQLSAQPETASKNKMLGLLQAKNQTFRSSITYFSKAINQRSEETSLYIQRGIAYAMTDNFPKAVQDFEIALRLEPDNLEAHHQRGVARFELKDYAGTIEDFNEIIASGESVRPLPYFIRGYAFYGLGNQESACADWKMAASYGHLDAKKLSRKFCN</sequence>
<dbReference type="InterPro" id="IPR011990">
    <property type="entry name" value="TPR-like_helical_dom_sf"/>
</dbReference>
<feature type="repeat" description="TPR" evidence="3">
    <location>
        <begin position="568"/>
        <end position="601"/>
    </location>
</feature>
<evidence type="ECO:0000259" key="5">
    <source>
        <dbReference type="Pfam" id="PF13472"/>
    </source>
</evidence>
<dbReference type="SUPFAM" id="SSF48452">
    <property type="entry name" value="TPR-like"/>
    <property type="match status" value="1"/>
</dbReference>
<accession>A0A1W2G7V4</accession>
<keyword evidence="2 3" id="KW-0802">TPR repeat</keyword>
<dbReference type="Pfam" id="PF13472">
    <property type="entry name" value="Lipase_GDSL_2"/>
    <property type="match status" value="1"/>
</dbReference>
<dbReference type="GO" id="GO:0016788">
    <property type="term" value="F:hydrolase activity, acting on ester bonds"/>
    <property type="evidence" value="ECO:0007669"/>
    <property type="project" value="UniProtKB-ARBA"/>
</dbReference>
<keyword evidence="4" id="KW-1133">Transmembrane helix</keyword>
<evidence type="ECO:0000256" key="2">
    <source>
        <dbReference type="ARBA" id="ARBA00022803"/>
    </source>
</evidence>
<dbReference type="InterPro" id="IPR013830">
    <property type="entry name" value="SGNH_hydro"/>
</dbReference>
<dbReference type="PANTHER" id="PTHR44858">
    <property type="entry name" value="TETRATRICOPEPTIDE REPEAT PROTEIN 6"/>
    <property type="match status" value="1"/>
</dbReference>
<keyword evidence="4" id="KW-0472">Membrane</keyword>
<dbReference type="AlphaFoldDB" id="A0A1W2G7V4"/>
<dbReference type="InterPro" id="IPR050498">
    <property type="entry name" value="Ycf3"/>
</dbReference>
<gene>
    <name evidence="6" type="ORF">SAMN04488029_1120</name>
</gene>
<feature type="domain" description="SGNH hydrolase-type esterase" evidence="5">
    <location>
        <begin position="96"/>
        <end position="377"/>
    </location>
</feature>
<reference evidence="6 7" key="1">
    <citation type="submission" date="2017-04" db="EMBL/GenBank/DDBJ databases">
        <authorList>
            <person name="Afonso C.L."/>
            <person name="Miller P.J."/>
            <person name="Scott M.A."/>
            <person name="Spackman E."/>
            <person name="Goraichik I."/>
            <person name="Dimitrov K.M."/>
            <person name="Suarez D.L."/>
            <person name="Swayne D.E."/>
        </authorList>
    </citation>
    <scope>NUCLEOTIDE SEQUENCE [LARGE SCALE GENOMIC DNA]</scope>
    <source>
        <strain evidence="6 7">DSM 26133</strain>
    </source>
</reference>
<dbReference type="SMART" id="SM00028">
    <property type="entry name" value="TPR"/>
    <property type="match status" value="5"/>
</dbReference>
<dbReference type="CDD" id="cd00229">
    <property type="entry name" value="SGNH_hydrolase"/>
    <property type="match status" value="1"/>
</dbReference>
<evidence type="ECO:0000313" key="6">
    <source>
        <dbReference type="EMBL" id="SMD32769.1"/>
    </source>
</evidence>
<dbReference type="OrthoDB" id="239390at2"/>
<dbReference type="SUPFAM" id="SSF52266">
    <property type="entry name" value="SGNH hydrolase"/>
    <property type="match status" value="1"/>
</dbReference>
<keyword evidence="7" id="KW-1185">Reference proteome</keyword>